<comment type="similarity">
    <text evidence="6">Belongs to the peptidase M3 family.</text>
</comment>
<sequence length="570" mass="66993">MLWNLNEFFKTNEDFINYKTDTKTQAQIFNKKYKDKLSNLSSSQFEKALKEIEEISEKIAKIMTYSYLLFAKDTSNGGQLAKNEEECNEIYENLLFFDLEFNQIEDKKRDEFIKNIKKYSYYLSLLSKEKAHQLDLKEERILLKTSIVGSSAFSRLFDETMANLRFKFDDRKFSEEEILSKLHDKDRDIRKKAALSLSKTLKENSHLLSYIYNMIKTDLKIKCELRNYEFGEDIMHLNNQIDRSSVDALIEASEQSFNLVSSFYDKKREILGYEKLYDYDRYAPIGEDSEFSFEESKDIVLKAFNEFNPKFGEIAKKAFDENWIDAYPTKNKTSGAFSHSATSDTHPFVLLNYTNKKRDLFTLAHELGHAIHQYLAYEVGYFNSSTPLTTAETASVFCEMLVFDYVLDKSDDKDKLALIASKLEDIFATLYRQINFTTFERKVHASKDELSVDEIDEIWMEESRKMFGDSLILNDYYRHWWSYIPHFIHSPFYCYSYAYAQLLVLALFGLYKSGKCENFVEIYTNFLALGGSMAPRDMVFAFNLDINTKEFWQIGLKEIEKLVEKFKGLK</sequence>
<dbReference type="AlphaFoldDB" id="A0A2P8R1Y0"/>
<evidence type="ECO:0000256" key="2">
    <source>
        <dbReference type="ARBA" id="ARBA00022723"/>
    </source>
</evidence>
<keyword evidence="4 6" id="KW-0862">Zinc</keyword>
<evidence type="ECO:0000256" key="6">
    <source>
        <dbReference type="RuleBase" id="RU003435"/>
    </source>
</evidence>
<feature type="domain" description="Oligopeptidase F N-terminal" evidence="8">
    <location>
        <begin position="100"/>
        <end position="166"/>
    </location>
</feature>
<reference evidence="10" key="1">
    <citation type="submission" date="2017-10" db="EMBL/GenBank/DDBJ databases">
        <title>Campylobacter species from seals.</title>
        <authorList>
            <person name="Gilbert M.J."/>
            <person name="Zomer A.L."/>
            <person name="Timmerman A.J."/>
            <person name="Duim B."/>
            <person name="Wagenaar J.A."/>
        </authorList>
    </citation>
    <scope>NUCLEOTIDE SEQUENCE [LARGE SCALE GENOMIC DNA]</scope>
    <source>
        <strain evidence="10">17S00004-5</strain>
    </source>
</reference>
<dbReference type="OrthoDB" id="9766487at2"/>
<proteinExistence type="inferred from homology"/>
<dbReference type="Gene3D" id="1.10.1370.20">
    <property type="entry name" value="Oligoendopeptidase f, C-terminal domain"/>
    <property type="match status" value="1"/>
</dbReference>
<evidence type="ECO:0000256" key="5">
    <source>
        <dbReference type="ARBA" id="ARBA00023049"/>
    </source>
</evidence>
<keyword evidence="2 6" id="KW-0479">Metal-binding</keyword>
<keyword evidence="10" id="KW-1185">Reference proteome</keyword>
<accession>A0A2P8R1Y0</accession>
<dbReference type="GO" id="GO:0006508">
    <property type="term" value="P:proteolysis"/>
    <property type="evidence" value="ECO:0007669"/>
    <property type="project" value="UniProtKB-KW"/>
</dbReference>
<dbReference type="PANTHER" id="PTHR11804">
    <property type="entry name" value="PROTEASE M3 THIMET OLIGOPEPTIDASE-RELATED"/>
    <property type="match status" value="1"/>
</dbReference>
<dbReference type="GO" id="GO:0046872">
    <property type="term" value="F:metal ion binding"/>
    <property type="evidence" value="ECO:0007669"/>
    <property type="project" value="UniProtKB-UniRule"/>
</dbReference>
<protein>
    <submittedName>
        <fullName evidence="9">Oligoendopeptidase F</fullName>
    </submittedName>
</protein>
<evidence type="ECO:0000256" key="1">
    <source>
        <dbReference type="ARBA" id="ARBA00022670"/>
    </source>
</evidence>
<evidence type="ECO:0000256" key="3">
    <source>
        <dbReference type="ARBA" id="ARBA00022801"/>
    </source>
</evidence>
<dbReference type="PANTHER" id="PTHR11804:SF5">
    <property type="entry name" value="OLIGOENDOPEPTIDASE F"/>
    <property type="match status" value="1"/>
</dbReference>
<feature type="domain" description="Peptidase M3A/M3B catalytic" evidence="7">
    <location>
        <begin position="182"/>
        <end position="555"/>
    </location>
</feature>
<dbReference type="InterPro" id="IPR001567">
    <property type="entry name" value="Pept_M3A_M3B_dom"/>
</dbReference>
<gene>
    <name evidence="9" type="ORF">CQ405_01885</name>
</gene>
<evidence type="ECO:0000256" key="4">
    <source>
        <dbReference type="ARBA" id="ARBA00022833"/>
    </source>
</evidence>
<dbReference type="RefSeq" id="WP_106870024.1">
    <property type="nucleotide sequence ID" value="NZ_CP053841.1"/>
</dbReference>
<dbReference type="Gene3D" id="1.20.140.70">
    <property type="entry name" value="Oligopeptidase f, N-terminal domain"/>
    <property type="match status" value="1"/>
</dbReference>
<evidence type="ECO:0000313" key="9">
    <source>
        <dbReference type="EMBL" id="PSM52501.1"/>
    </source>
</evidence>
<dbReference type="InterPro" id="IPR045090">
    <property type="entry name" value="Pept_M3A_M3B"/>
</dbReference>
<comment type="cofactor">
    <cofactor evidence="6">
        <name>Zn(2+)</name>
        <dbReference type="ChEBI" id="CHEBI:29105"/>
    </cofactor>
    <text evidence="6">Binds 1 zinc ion.</text>
</comment>
<dbReference type="Proteomes" id="UP000240535">
    <property type="component" value="Unassembled WGS sequence"/>
</dbReference>
<dbReference type="InterPro" id="IPR042088">
    <property type="entry name" value="OligoPept_F_C"/>
</dbReference>
<keyword evidence="5 6" id="KW-0482">Metalloprotease</keyword>
<keyword evidence="1 6" id="KW-0645">Protease</keyword>
<dbReference type="GO" id="GO:0006518">
    <property type="term" value="P:peptide metabolic process"/>
    <property type="evidence" value="ECO:0007669"/>
    <property type="project" value="TreeGrafter"/>
</dbReference>
<dbReference type="InterPro" id="IPR013647">
    <property type="entry name" value="OligopepF_N_dom"/>
</dbReference>
<dbReference type="Pfam" id="PF08439">
    <property type="entry name" value="Peptidase_M3_N"/>
    <property type="match status" value="1"/>
</dbReference>
<name>A0A2P8R1Y0_9BACT</name>
<dbReference type="GO" id="GO:0004222">
    <property type="term" value="F:metalloendopeptidase activity"/>
    <property type="evidence" value="ECO:0007669"/>
    <property type="project" value="InterPro"/>
</dbReference>
<keyword evidence="3 6" id="KW-0378">Hydrolase</keyword>
<dbReference type="SUPFAM" id="SSF55486">
    <property type="entry name" value="Metalloproteases ('zincins'), catalytic domain"/>
    <property type="match status" value="1"/>
</dbReference>
<dbReference type="EMBL" id="PDHH01000002">
    <property type="protein sequence ID" value="PSM52501.1"/>
    <property type="molecule type" value="Genomic_DNA"/>
</dbReference>
<organism evidence="9 10">
    <name type="scientific">Campylobacter blaseri</name>
    <dbReference type="NCBI Taxonomy" id="2042961"/>
    <lineage>
        <taxon>Bacteria</taxon>
        <taxon>Pseudomonadati</taxon>
        <taxon>Campylobacterota</taxon>
        <taxon>Epsilonproteobacteria</taxon>
        <taxon>Campylobacterales</taxon>
        <taxon>Campylobacteraceae</taxon>
        <taxon>Campylobacter</taxon>
    </lineage>
</organism>
<comment type="caution">
    <text evidence="9">The sequence shown here is derived from an EMBL/GenBank/DDBJ whole genome shotgun (WGS) entry which is preliminary data.</text>
</comment>
<dbReference type="CDD" id="cd09610">
    <property type="entry name" value="M3B_PepF"/>
    <property type="match status" value="1"/>
</dbReference>
<dbReference type="Pfam" id="PF01432">
    <property type="entry name" value="Peptidase_M3"/>
    <property type="match status" value="1"/>
</dbReference>
<evidence type="ECO:0000259" key="7">
    <source>
        <dbReference type="Pfam" id="PF01432"/>
    </source>
</evidence>
<evidence type="ECO:0000313" key="10">
    <source>
        <dbReference type="Proteomes" id="UP000240535"/>
    </source>
</evidence>
<evidence type="ECO:0000259" key="8">
    <source>
        <dbReference type="Pfam" id="PF08439"/>
    </source>
</evidence>